<evidence type="ECO:0000256" key="4">
    <source>
        <dbReference type="ARBA" id="ARBA00022692"/>
    </source>
</evidence>
<dbReference type="GO" id="GO:0015297">
    <property type="term" value="F:antiporter activity"/>
    <property type="evidence" value="ECO:0007669"/>
    <property type="project" value="InterPro"/>
</dbReference>
<dbReference type="EMBL" id="LWMV01000015">
    <property type="protein sequence ID" value="KZX16255.1"/>
    <property type="molecule type" value="Genomic_DNA"/>
</dbReference>
<protein>
    <submittedName>
        <fullName evidence="8">Multidrug efflux protein NorA</fullName>
    </submittedName>
</protein>
<gene>
    <name evidence="8" type="ORF">MBCUR_01020</name>
</gene>
<comment type="caution">
    <text evidence="8">The sequence shown here is derived from an EMBL/GenBank/DDBJ whole genome shotgun (WGS) entry which is preliminary data.</text>
</comment>
<evidence type="ECO:0000256" key="2">
    <source>
        <dbReference type="ARBA" id="ARBA00022448"/>
    </source>
</evidence>
<evidence type="ECO:0000313" key="8">
    <source>
        <dbReference type="EMBL" id="KZX16255.1"/>
    </source>
</evidence>
<dbReference type="PANTHER" id="PTHR43549:SF2">
    <property type="entry name" value="MULTIDRUG RESISTANCE PROTEIN NORM-RELATED"/>
    <property type="match status" value="1"/>
</dbReference>
<dbReference type="GO" id="GO:0005886">
    <property type="term" value="C:plasma membrane"/>
    <property type="evidence" value="ECO:0007669"/>
    <property type="project" value="UniProtKB-SubCell"/>
</dbReference>
<keyword evidence="4 7" id="KW-0812">Transmembrane</keyword>
<evidence type="ECO:0000256" key="6">
    <source>
        <dbReference type="ARBA" id="ARBA00023136"/>
    </source>
</evidence>
<proteinExistence type="predicted"/>
<keyword evidence="3" id="KW-1003">Cell membrane</keyword>
<feature type="transmembrane region" description="Helical" evidence="7">
    <location>
        <begin position="37"/>
        <end position="61"/>
    </location>
</feature>
<dbReference type="InterPro" id="IPR052031">
    <property type="entry name" value="Membrane_Transporter-Flippase"/>
</dbReference>
<dbReference type="GO" id="GO:0042910">
    <property type="term" value="F:xenobiotic transmembrane transporter activity"/>
    <property type="evidence" value="ECO:0007669"/>
    <property type="project" value="InterPro"/>
</dbReference>
<dbReference type="Pfam" id="PF01554">
    <property type="entry name" value="MatE"/>
    <property type="match status" value="1"/>
</dbReference>
<accession>A0A166E404</accession>
<keyword evidence="6 7" id="KW-0472">Membrane</keyword>
<feature type="transmembrane region" description="Helical" evidence="7">
    <location>
        <begin position="107"/>
        <end position="131"/>
    </location>
</feature>
<evidence type="ECO:0000256" key="5">
    <source>
        <dbReference type="ARBA" id="ARBA00022989"/>
    </source>
</evidence>
<name>A0A166E404_9EURY</name>
<evidence type="ECO:0000256" key="7">
    <source>
        <dbReference type="SAM" id="Phobius"/>
    </source>
</evidence>
<dbReference type="PANTHER" id="PTHR43549">
    <property type="entry name" value="MULTIDRUG RESISTANCE PROTEIN YPNP-RELATED"/>
    <property type="match status" value="1"/>
</dbReference>
<sequence>MTPVIAIGISIVAVTGANFGAKKFKNINLIFNQGIKLGFVIVIGMAVAIFLLAPYISYLFAYSPESAGIRDVLTDFLRVTSLFYLVLPIGISASSIFQGLGKGLHSLALSLIRVFFLEVFFSFLFAIVLGFGQYGAWWGLVTGNAVGACISLIWAKLYLRKFNKVKTVL</sequence>
<organism evidence="8 9">
    <name type="scientific">Methanobrevibacter curvatus</name>
    <dbReference type="NCBI Taxonomy" id="49547"/>
    <lineage>
        <taxon>Archaea</taxon>
        <taxon>Methanobacteriati</taxon>
        <taxon>Methanobacteriota</taxon>
        <taxon>Methanomada group</taxon>
        <taxon>Methanobacteria</taxon>
        <taxon>Methanobacteriales</taxon>
        <taxon>Methanobacteriaceae</taxon>
        <taxon>Methanobrevibacter</taxon>
    </lineage>
</organism>
<dbReference type="PATRIC" id="fig|49547.3.peg.110"/>
<keyword evidence="5 7" id="KW-1133">Transmembrane helix</keyword>
<feature type="transmembrane region" description="Helical" evidence="7">
    <location>
        <begin position="6"/>
        <end position="25"/>
    </location>
</feature>
<feature type="transmembrane region" description="Helical" evidence="7">
    <location>
        <begin position="137"/>
        <end position="159"/>
    </location>
</feature>
<evidence type="ECO:0000256" key="3">
    <source>
        <dbReference type="ARBA" id="ARBA00022475"/>
    </source>
</evidence>
<comment type="subcellular location">
    <subcellularLocation>
        <location evidence="1">Cell membrane</location>
        <topology evidence="1">Multi-pass membrane protein</topology>
    </subcellularLocation>
</comment>
<reference evidence="8 9" key="1">
    <citation type="submission" date="2016-04" db="EMBL/GenBank/DDBJ databases">
        <title>Genome sequence of Methanobrevibacter curvatus DSM 11111.</title>
        <authorList>
            <person name="Poehlein A."/>
            <person name="Seedorf H."/>
            <person name="Daniel R."/>
        </authorList>
    </citation>
    <scope>NUCLEOTIDE SEQUENCE [LARGE SCALE GENOMIC DNA]</scope>
    <source>
        <strain evidence="8 9">DSM 11111</strain>
    </source>
</reference>
<dbReference type="InterPro" id="IPR002528">
    <property type="entry name" value="MATE_fam"/>
</dbReference>
<dbReference type="STRING" id="49547.MBCUR_01020"/>
<dbReference type="AlphaFoldDB" id="A0A166E404"/>
<keyword evidence="9" id="KW-1185">Reference proteome</keyword>
<feature type="transmembrane region" description="Helical" evidence="7">
    <location>
        <begin position="81"/>
        <end position="100"/>
    </location>
</feature>
<keyword evidence="2" id="KW-0813">Transport</keyword>
<evidence type="ECO:0000313" key="9">
    <source>
        <dbReference type="Proteomes" id="UP000077245"/>
    </source>
</evidence>
<dbReference type="Proteomes" id="UP000077245">
    <property type="component" value="Unassembled WGS sequence"/>
</dbReference>
<evidence type="ECO:0000256" key="1">
    <source>
        <dbReference type="ARBA" id="ARBA00004651"/>
    </source>
</evidence>